<feature type="non-terminal residue" evidence="1">
    <location>
        <position position="1"/>
    </location>
</feature>
<proteinExistence type="predicted"/>
<accession>X1Q7E4</accession>
<comment type="caution">
    <text evidence="1">The sequence shown here is derived from an EMBL/GenBank/DDBJ whole genome shotgun (WGS) entry which is preliminary data.</text>
</comment>
<sequence>YHGLDAVTETMIGGADVPIEAVEQLIALADSSNRQS</sequence>
<evidence type="ECO:0000313" key="1">
    <source>
        <dbReference type="EMBL" id="GAI39194.1"/>
    </source>
</evidence>
<reference evidence="1" key="1">
    <citation type="journal article" date="2014" name="Front. Microbiol.">
        <title>High frequency of phylogenetically diverse reductive dehalogenase-homologous genes in deep subseafloor sedimentary metagenomes.</title>
        <authorList>
            <person name="Kawai M."/>
            <person name="Futagami T."/>
            <person name="Toyoda A."/>
            <person name="Takaki Y."/>
            <person name="Nishi S."/>
            <person name="Hori S."/>
            <person name="Arai W."/>
            <person name="Tsubouchi T."/>
            <person name="Morono Y."/>
            <person name="Uchiyama I."/>
            <person name="Ito T."/>
            <person name="Fujiyama A."/>
            <person name="Inagaki F."/>
            <person name="Takami H."/>
        </authorList>
    </citation>
    <scope>NUCLEOTIDE SEQUENCE</scope>
    <source>
        <strain evidence="1">Expedition CK06-06</strain>
    </source>
</reference>
<organism evidence="1">
    <name type="scientific">marine sediment metagenome</name>
    <dbReference type="NCBI Taxonomy" id="412755"/>
    <lineage>
        <taxon>unclassified sequences</taxon>
        <taxon>metagenomes</taxon>
        <taxon>ecological metagenomes</taxon>
    </lineage>
</organism>
<protein>
    <submittedName>
        <fullName evidence="1">Uncharacterized protein</fullName>
    </submittedName>
</protein>
<dbReference type="EMBL" id="BARV01027605">
    <property type="protein sequence ID" value="GAI39194.1"/>
    <property type="molecule type" value="Genomic_DNA"/>
</dbReference>
<name>X1Q7E4_9ZZZZ</name>
<gene>
    <name evidence="1" type="ORF">S06H3_44393</name>
</gene>
<dbReference type="AlphaFoldDB" id="X1Q7E4"/>